<feature type="transmembrane region" description="Helical" evidence="7">
    <location>
        <begin position="464"/>
        <end position="486"/>
    </location>
</feature>
<feature type="transmembrane region" description="Helical" evidence="7">
    <location>
        <begin position="619"/>
        <end position="644"/>
    </location>
</feature>
<evidence type="ECO:0000256" key="4">
    <source>
        <dbReference type="ARBA" id="ARBA00022989"/>
    </source>
</evidence>
<comment type="caution">
    <text evidence="9">The sequence shown here is derived from an EMBL/GenBank/DDBJ whole genome shotgun (WGS) entry which is preliminary data.</text>
</comment>
<evidence type="ECO:0000256" key="7">
    <source>
        <dbReference type="SAM" id="Phobius"/>
    </source>
</evidence>
<organism evidence="9 10">
    <name type="scientific">Candidatus Amunia macphersoniae</name>
    <dbReference type="NCBI Taxonomy" id="3127014"/>
    <lineage>
        <taxon>Bacteria</taxon>
        <taxon>Bacillati</taxon>
        <taxon>Candidatus Dormiibacterota</taxon>
        <taxon>Candidatus Dormibacteria</taxon>
        <taxon>Candidatus Aeolococcales</taxon>
        <taxon>Candidatus Aeolococcaceae</taxon>
        <taxon>Candidatus Amunia</taxon>
    </lineage>
</organism>
<dbReference type="InterPro" id="IPR004869">
    <property type="entry name" value="MMPL_dom"/>
</dbReference>
<protein>
    <submittedName>
        <fullName evidence="9">MMPL family transporter</fullName>
    </submittedName>
</protein>
<reference evidence="9 10" key="1">
    <citation type="submission" date="2020-10" db="EMBL/GenBank/DDBJ databases">
        <title>Ca. Dormibacterota MAGs.</title>
        <authorList>
            <person name="Montgomery K."/>
        </authorList>
    </citation>
    <scope>NUCLEOTIDE SEQUENCE [LARGE SCALE GENOMIC DNA]</scope>
    <source>
        <strain evidence="9">Mitchell_Peninsula_5</strain>
    </source>
</reference>
<evidence type="ECO:0000313" key="9">
    <source>
        <dbReference type="EMBL" id="MBJ7609003.1"/>
    </source>
</evidence>
<feature type="domain" description="Membrane transport protein MMPL" evidence="8">
    <location>
        <begin position="927"/>
        <end position="1152"/>
    </location>
</feature>
<feature type="region of interest" description="Disordered" evidence="6">
    <location>
        <begin position="819"/>
        <end position="857"/>
    </location>
</feature>
<keyword evidence="5 7" id="KW-0472">Membrane</keyword>
<evidence type="ECO:0000256" key="1">
    <source>
        <dbReference type="ARBA" id="ARBA00004651"/>
    </source>
</evidence>
<name>A0A934KLH0_9BACT</name>
<evidence type="ECO:0000256" key="5">
    <source>
        <dbReference type="ARBA" id="ARBA00023136"/>
    </source>
</evidence>
<keyword evidence="3 7" id="KW-0812">Transmembrane</keyword>
<sequence length="1211" mass="123011">MLRRLAVPMARRPLATLLVALLVCAGAATGFLRFGVDAGQSLLVGSNSAAGQANQRFTQSFGTDPIVIVLSSGTRADPGNPTAPYLEKNLQRLAALEDDLAHDPRVAQVLGPGTVAHSALSATTSEVTRTLGGGQVLGEYPYFVAETDYLVARQRGEMDTTKLSTQFQNDLRNAQSLLALYVARAAADAHQARAAYQQKPIPPADRLLDGAERAADAAASADPLPPLFAEYLSGPGSTPDQALARDFFDKLTGSFGDCDSSIASLLKITPTCQVYLERILLDLPNCPTQTTVTAAQAKNQEMFCSPKREWSSVLPQPETVSLTFSNGKPGTKLLAREVITVRLTAKAAASRSDVLAVRQKISDQLSKGIADDAYTRTFNGSALQQLRDLGPLDPSACAGAGQANDANCYATFHDRPFDSVIAGAPLLTYGVVDSMTLTLLILLPAVIVLMAVLLVATFRVRGRLWPLLAAAGAGAATIGLSLWAGIPVTPAVLAGIPVLVGLAVDYAVQLVARYDEARGRGAEREAALAEAMGSTGPATLTAALATLAGLGTLLVLAGIDAGPLVAVPLVAEFALVLFVGVILAWLAGMFIALPAAALADARGAKSAAAPAPPTTPKRILAIATSWRGALVPALIVAIVGWVLLPRVPVQTQVDQLLASSLPQLQDVNTVRDQTGYGNEIDIYVQGQVAGPYNQPGSPAGVTWQCSVAEGIRSFNPDQVALATSIADFFIASSSASTASTKAPCVSAAAPAPGASPSPSPGASGTPAPGTAAPLPVTPSAAGTPTAAATPTPTAATPSRYRNSGAQVYLAASSVAAQTAAPTPDGSTSPSAAASPGSAASAVPGATPAPSTAPGSSPLVKTQTAFLCDLRLLPSLARDLVQPIAPPPSGSSSGGTQPCPAVDKYFNSWITPETTPIDPTSSRIVIGVQGTSVAAEAALIDSSSVRGAINSPPNGLTAAPAGIAALAAQAYDTILGRSLWLNLVPLVVVFLALLLIERDVRRAALPVLPTAIAAGWAPLILLLLGLLPGGVGKTLGSFNPLTVVLGALVIALATEFGVVLLRRFDEEMAGGAHPDDAAAAALAVTGRAIRVSALTLGAGFAVLAVSALFPHGLPLLGAFGLTMLIDLGLAVAAVFGIMLPVAVAIERSRYRAPRAATAPAASSTRPAVPAASPATPIAAPATAPPRAKARTAAVARAKPGVPAASPTPPAPA</sequence>
<evidence type="ECO:0000256" key="6">
    <source>
        <dbReference type="SAM" id="MobiDB-lite"/>
    </source>
</evidence>
<feature type="transmembrane region" description="Helical" evidence="7">
    <location>
        <begin position="1037"/>
        <end position="1060"/>
    </location>
</feature>
<dbReference type="PANTHER" id="PTHR33406">
    <property type="entry name" value="MEMBRANE PROTEIN MJ1562-RELATED"/>
    <property type="match status" value="1"/>
</dbReference>
<feature type="transmembrane region" description="Helical" evidence="7">
    <location>
        <begin position="538"/>
        <end position="559"/>
    </location>
</feature>
<keyword evidence="2" id="KW-1003">Cell membrane</keyword>
<evidence type="ECO:0000313" key="10">
    <source>
        <dbReference type="Proteomes" id="UP000614410"/>
    </source>
</evidence>
<dbReference type="InterPro" id="IPR050545">
    <property type="entry name" value="Mycobact_MmpL"/>
</dbReference>
<feature type="transmembrane region" description="Helical" evidence="7">
    <location>
        <begin position="1090"/>
        <end position="1108"/>
    </location>
</feature>
<feature type="transmembrane region" description="Helical" evidence="7">
    <location>
        <begin position="1114"/>
        <end position="1144"/>
    </location>
</feature>
<dbReference type="Gene3D" id="1.20.1640.10">
    <property type="entry name" value="Multidrug efflux transporter AcrB transmembrane domain"/>
    <property type="match status" value="2"/>
</dbReference>
<feature type="transmembrane region" description="Helical" evidence="7">
    <location>
        <begin position="978"/>
        <end position="995"/>
    </location>
</feature>
<feature type="region of interest" description="Disordered" evidence="6">
    <location>
        <begin position="1155"/>
        <end position="1211"/>
    </location>
</feature>
<dbReference type="Pfam" id="PF03176">
    <property type="entry name" value="MMPL"/>
    <property type="match status" value="2"/>
</dbReference>
<feature type="domain" description="Membrane transport protein MMPL" evidence="8">
    <location>
        <begin position="432"/>
        <end position="591"/>
    </location>
</feature>
<feature type="transmembrane region" description="Helical" evidence="7">
    <location>
        <begin position="435"/>
        <end position="457"/>
    </location>
</feature>
<dbReference type="SUPFAM" id="SSF82866">
    <property type="entry name" value="Multidrug efflux transporter AcrB transmembrane domain"/>
    <property type="match status" value="2"/>
</dbReference>
<feature type="transmembrane region" description="Helical" evidence="7">
    <location>
        <begin position="565"/>
        <end position="598"/>
    </location>
</feature>
<evidence type="ECO:0000259" key="8">
    <source>
        <dbReference type="Pfam" id="PF03176"/>
    </source>
</evidence>
<feature type="transmembrane region" description="Helical" evidence="7">
    <location>
        <begin position="1002"/>
        <end position="1025"/>
    </location>
</feature>
<gene>
    <name evidence="9" type="ORF">JF887_06185</name>
</gene>
<feature type="transmembrane region" description="Helical" evidence="7">
    <location>
        <begin position="492"/>
        <end position="512"/>
    </location>
</feature>
<keyword evidence="4 7" id="KW-1133">Transmembrane helix</keyword>
<feature type="compositionally biased region" description="Low complexity" evidence="6">
    <location>
        <begin position="760"/>
        <end position="797"/>
    </location>
</feature>
<feature type="non-terminal residue" evidence="9">
    <location>
        <position position="1211"/>
    </location>
</feature>
<dbReference type="GO" id="GO:0005886">
    <property type="term" value="C:plasma membrane"/>
    <property type="evidence" value="ECO:0007669"/>
    <property type="project" value="UniProtKB-SubCell"/>
</dbReference>
<accession>A0A934KLH0</accession>
<feature type="compositionally biased region" description="Low complexity" evidence="6">
    <location>
        <begin position="1155"/>
        <end position="1203"/>
    </location>
</feature>
<dbReference type="PANTHER" id="PTHR33406:SF13">
    <property type="entry name" value="MEMBRANE PROTEIN YDFJ"/>
    <property type="match status" value="1"/>
</dbReference>
<dbReference type="AlphaFoldDB" id="A0A934KLH0"/>
<proteinExistence type="predicted"/>
<comment type="subcellular location">
    <subcellularLocation>
        <location evidence="1">Cell membrane</location>
        <topology evidence="1">Multi-pass membrane protein</topology>
    </subcellularLocation>
</comment>
<evidence type="ECO:0000256" key="3">
    <source>
        <dbReference type="ARBA" id="ARBA00022692"/>
    </source>
</evidence>
<dbReference type="EMBL" id="JAEKNN010000026">
    <property type="protein sequence ID" value="MBJ7609003.1"/>
    <property type="molecule type" value="Genomic_DNA"/>
</dbReference>
<feature type="region of interest" description="Disordered" evidence="6">
    <location>
        <begin position="746"/>
        <end position="799"/>
    </location>
</feature>
<evidence type="ECO:0000256" key="2">
    <source>
        <dbReference type="ARBA" id="ARBA00022475"/>
    </source>
</evidence>
<dbReference type="Proteomes" id="UP000614410">
    <property type="component" value="Unassembled WGS sequence"/>
</dbReference>